<feature type="transmembrane region" description="Helical" evidence="2">
    <location>
        <begin position="255"/>
        <end position="271"/>
    </location>
</feature>
<protein>
    <recommendedName>
        <fullName evidence="5">ZIP family metal transporter</fullName>
    </recommendedName>
</protein>
<feature type="transmembrane region" description="Helical" evidence="2">
    <location>
        <begin position="201"/>
        <end position="219"/>
    </location>
</feature>
<name>A0A202ED24_9EURY</name>
<feature type="transmembrane region" description="Helical" evidence="2">
    <location>
        <begin position="225"/>
        <end position="243"/>
    </location>
</feature>
<organism evidence="3 4">
    <name type="scientific">Natronolimnobius baerhuensis</name>
    <dbReference type="NCBI Taxonomy" id="253108"/>
    <lineage>
        <taxon>Archaea</taxon>
        <taxon>Methanobacteriati</taxon>
        <taxon>Methanobacteriota</taxon>
        <taxon>Stenosarchaea group</taxon>
        <taxon>Halobacteria</taxon>
        <taxon>Halobacteriales</taxon>
        <taxon>Natrialbaceae</taxon>
        <taxon>Natronolimnobius</taxon>
    </lineage>
</organism>
<keyword evidence="2" id="KW-1133">Transmembrane helix</keyword>
<keyword evidence="2" id="KW-0812">Transmembrane</keyword>
<evidence type="ECO:0000313" key="4">
    <source>
        <dbReference type="Proteomes" id="UP000196084"/>
    </source>
</evidence>
<keyword evidence="2" id="KW-0472">Membrane</keyword>
<dbReference type="OrthoDB" id="306050at2157"/>
<reference evidence="3 4" key="1">
    <citation type="submission" date="2017-02" db="EMBL/GenBank/DDBJ databases">
        <title>Natronthermophilus aegyptiacus gen. nov.,sp. nov., an aerobic, extremely halophilic alkalithermophilic archaeon isolated from the athalassohaline Wadi An Natrun, Egypt.</title>
        <authorList>
            <person name="Zhao B."/>
        </authorList>
    </citation>
    <scope>NUCLEOTIDE SEQUENCE [LARGE SCALE GENOMIC DNA]</scope>
    <source>
        <strain evidence="3 4">CGMCC 1.3597</strain>
    </source>
</reference>
<dbReference type="Proteomes" id="UP000196084">
    <property type="component" value="Unassembled WGS sequence"/>
</dbReference>
<dbReference type="RefSeq" id="WP_087714151.1">
    <property type="nucleotide sequence ID" value="NZ_MWPH01000001.1"/>
</dbReference>
<sequence length="272" mass="28953">MLAAPLDGVLAVLAALYALCLAAVHVFVGRLSFIDAVPRSRWLSLAGGVSVAYVFVHILPEVGEAAETVDESGTILAAIDYHIYLVTLAGFVVFYGLERFAVIGIGPGEGLESDDADHSASAPDGGVASGSSERSDRFPDGVFWIHAGSFGAYNALIGYLLVHQEEPGVTSVTFFFVAMALHFMVNDVGLREHHGRVYHRYGRWLLAGAVLFGFVVGAVTAISEFALALLFAFLSGGVILNVIKEELPSERQSRFWAFAAGAAAYSLILLTV</sequence>
<evidence type="ECO:0000256" key="1">
    <source>
        <dbReference type="SAM" id="MobiDB-lite"/>
    </source>
</evidence>
<feature type="transmembrane region" description="Helical" evidence="2">
    <location>
        <begin position="79"/>
        <end position="97"/>
    </location>
</feature>
<dbReference type="AlphaFoldDB" id="A0A202ED24"/>
<feature type="transmembrane region" description="Helical" evidence="2">
    <location>
        <begin position="168"/>
        <end position="189"/>
    </location>
</feature>
<feature type="transmembrane region" description="Helical" evidence="2">
    <location>
        <begin position="40"/>
        <end position="59"/>
    </location>
</feature>
<evidence type="ECO:0000256" key="2">
    <source>
        <dbReference type="SAM" id="Phobius"/>
    </source>
</evidence>
<keyword evidence="4" id="KW-1185">Reference proteome</keyword>
<dbReference type="EMBL" id="MWPH01000001">
    <property type="protein sequence ID" value="OVE86176.1"/>
    <property type="molecule type" value="Genomic_DNA"/>
</dbReference>
<gene>
    <name evidence="3" type="ORF">B2G88_05140</name>
</gene>
<feature type="transmembrane region" description="Helical" evidence="2">
    <location>
        <begin position="6"/>
        <end position="28"/>
    </location>
</feature>
<proteinExistence type="predicted"/>
<comment type="caution">
    <text evidence="3">The sequence shown here is derived from an EMBL/GenBank/DDBJ whole genome shotgun (WGS) entry which is preliminary data.</text>
</comment>
<feature type="region of interest" description="Disordered" evidence="1">
    <location>
        <begin position="114"/>
        <end position="134"/>
    </location>
</feature>
<feature type="transmembrane region" description="Helical" evidence="2">
    <location>
        <begin position="141"/>
        <end position="162"/>
    </location>
</feature>
<evidence type="ECO:0008006" key="5">
    <source>
        <dbReference type="Google" id="ProtNLM"/>
    </source>
</evidence>
<accession>A0A202ED24</accession>
<evidence type="ECO:0000313" key="3">
    <source>
        <dbReference type="EMBL" id="OVE86176.1"/>
    </source>
</evidence>